<reference evidence="2" key="1">
    <citation type="journal article" date="2019" name="Int. J. Syst. Evol. Microbiol.">
        <title>The Global Catalogue of Microorganisms (GCM) 10K type strain sequencing project: providing services to taxonomists for standard genome sequencing and annotation.</title>
        <authorList>
            <consortium name="The Broad Institute Genomics Platform"/>
            <consortium name="The Broad Institute Genome Sequencing Center for Infectious Disease"/>
            <person name="Wu L."/>
            <person name="Ma J."/>
        </authorList>
    </citation>
    <scope>NUCLEOTIDE SEQUENCE [LARGE SCALE GENOMIC DNA]</scope>
    <source>
        <strain evidence="2">CGMCC 1.15959</strain>
    </source>
</reference>
<evidence type="ECO:0000313" key="2">
    <source>
        <dbReference type="Proteomes" id="UP000619041"/>
    </source>
</evidence>
<name>A0ABQ1S3T7_9SPHN</name>
<keyword evidence="2" id="KW-1185">Reference proteome</keyword>
<evidence type="ECO:0000313" key="1">
    <source>
        <dbReference type="EMBL" id="GGD91515.1"/>
    </source>
</evidence>
<comment type="caution">
    <text evidence="1">The sequence shown here is derived from an EMBL/GenBank/DDBJ whole genome shotgun (WGS) entry which is preliminary data.</text>
</comment>
<gene>
    <name evidence="1" type="ORF">GCM10011515_08980</name>
</gene>
<proteinExistence type="predicted"/>
<protein>
    <submittedName>
        <fullName evidence="1">Uncharacterized protein</fullName>
    </submittedName>
</protein>
<dbReference type="RefSeq" id="WP_188645842.1">
    <property type="nucleotide sequence ID" value="NZ_BMKL01000001.1"/>
</dbReference>
<organism evidence="1 2">
    <name type="scientific">Tsuneonella deserti</name>
    <dbReference type="NCBI Taxonomy" id="2035528"/>
    <lineage>
        <taxon>Bacteria</taxon>
        <taxon>Pseudomonadati</taxon>
        <taxon>Pseudomonadota</taxon>
        <taxon>Alphaproteobacteria</taxon>
        <taxon>Sphingomonadales</taxon>
        <taxon>Erythrobacteraceae</taxon>
        <taxon>Tsuneonella</taxon>
    </lineage>
</organism>
<dbReference type="Proteomes" id="UP000619041">
    <property type="component" value="Unassembled WGS sequence"/>
</dbReference>
<dbReference type="EMBL" id="BMKL01000001">
    <property type="protein sequence ID" value="GGD91515.1"/>
    <property type="molecule type" value="Genomic_DNA"/>
</dbReference>
<sequence length="55" mass="5756">MPILDWMTRGEDVVAAARVPYRMLEAVPALDGGDGDPANMLIQGENSSGIGRVAA</sequence>
<accession>A0ABQ1S3T7</accession>